<reference evidence="7 8" key="1">
    <citation type="journal article" date="2010" name="Proc. Natl. Acad. Sci. U.S.A.">
        <title>A Nitrospira metagenome illuminates the physiology and evolution of globally important nitrite-oxidizing bacteria.</title>
        <authorList>
            <person name="Lucker S."/>
            <person name="Wagner M."/>
            <person name="Maixner F."/>
            <person name="Pelletier E."/>
            <person name="Koch H."/>
            <person name="Vacherie B."/>
            <person name="Rattei T."/>
            <person name="Sinninghe Damste J."/>
            <person name="Spieck E."/>
            <person name="Le Paslier D."/>
            <person name="Daims H."/>
        </authorList>
    </citation>
    <scope>NUCLEOTIDE SEQUENCE [LARGE SCALE GENOMIC DNA]</scope>
</reference>
<organism evidence="7 8">
    <name type="scientific">Nitrospira defluvii</name>
    <dbReference type="NCBI Taxonomy" id="330214"/>
    <lineage>
        <taxon>Bacteria</taxon>
        <taxon>Pseudomonadati</taxon>
        <taxon>Nitrospirota</taxon>
        <taxon>Nitrospiria</taxon>
        <taxon>Nitrospirales</taxon>
        <taxon>Nitrospiraceae</taxon>
        <taxon>Nitrospira</taxon>
    </lineage>
</organism>
<dbReference type="Pfam" id="PF00072">
    <property type="entry name" value="Response_reg"/>
    <property type="match status" value="1"/>
</dbReference>
<dbReference type="SMART" id="SM00052">
    <property type="entry name" value="EAL"/>
    <property type="match status" value="1"/>
</dbReference>
<dbReference type="InterPro" id="IPR001789">
    <property type="entry name" value="Sig_transdc_resp-reg_receiver"/>
</dbReference>
<dbReference type="OrthoDB" id="9762141at2"/>
<dbReference type="STRING" id="330214.NIDE2522"/>
<dbReference type="AlphaFoldDB" id="D8PG45"/>
<dbReference type="KEGG" id="nde:NIDE2522"/>
<sequence length="708" mass="78711">MSQTHPTILVADDDPLSRLFVQNALEPAGMTVVEATGGRDALAKFETLMPDLVVMDIMMPDLDGYLTCSRLRTLPRGKRVPILVLTGLDDANSIARAYQHGATDFITKPVNATILCHHVRYMLRTNNVLHALIRSESRLELAQRIARIGNWDWNPKTNRLSMSNELCRLLGVRPQDFGGTFEAFLNLIHPDDRPVVTGALERLVSQHTPCDIDHRVVLPNGTDFIIHLQAEGVREEETDELTVIGTAQDITERKQAERAIHQLAYYDSLTGLANRVLFKDRLSNALSYAERYHQHLATLFIDLDRFKIINDTLGHTVGDRLLTHVAERLSESVRQSDSVGRHADHEPTHALARLGGDEFTILLTALPTPEDAGRVARRILEALAHPFSIDGHEIFISASIGISIFPSDGATVEALLKNADTAMYHAKEQGRNNCQFYSSGLNAAAAERLDLENELRRALEREEFVVFYQPKLNIHSRKILGAEALVRWKHPKRGLVPPGVFLNAAIDTGLIRPMDEWVLREACRQVKAWETAGLAPITVSANVSNSLFHGRTLPATVADALRDSGLNPSQLELELTESIAMRDVEASVTMLEGLRTMGVRLSIDDFGTGYSSLSYLQRFPLSRLKIDQSFVRDLLTNENNVKITRAIIAMAHSLNLSVLAEGVETEGQLARLREEGCDEVQGYLFSRPVCAEEFETLLRGDADARTAA</sequence>
<keyword evidence="1" id="KW-0597">Phosphoprotein</keyword>
<dbReference type="NCBIfam" id="TIGR00254">
    <property type="entry name" value="GGDEF"/>
    <property type="match status" value="1"/>
</dbReference>
<dbReference type="InterPro" id="IPR001633">
    <property type="entry name" value="EAL_dom"/>
</dbReference>
<dbReference type="Gene3D" id="3.20.20.450">
    <property type="entry name" value="EAL domain"/>
    <property type="match status" value="1"/>
</dbReference>
<dbReference type="PROSITE" id="PS50110">
    <property type="entry name" value="RESPONSE_REGULATORY"/>
    <property type="match status" value="1"/>
</dbReference>
<dbReference type="Proteomes" id="UP000001660">
    <property type="component" value="Chromosome"/>
</dbReference>
<name>D8PG45_9BACT</name>
<evidence type="ECO:0000259" key="3">
    <source>
        <dbReference type="PROSITE" id="PS50112"/>
    </source>
</evidence>
<dbReference type="PANTHER" id="PTHR44757">
    <property type="entry name" value="DIGUANYLATE CYCLASE DGCP"/>
    <property type="match status" value="1"/>
</dbReference>
<dbReference type="NCBIfam" id="TIGR00229">
    <property type="entry name" value="sensory_box"/>
    <property type="match status" value="1"/>
</dbReference>
<evidence type="ECO:0000256" key="1">
    <source>
        <dbReference type="PROSITE-ProRule" id="PRU00169"/>
    </source>
</evidence>
<accession>D8PG45</accession>
<protein>
    <submittedName>
        <fullName evidence="7">Sensory response regulator with diguanylate cyclase domain</fullName>
    </submittedName>
</protein>
<proteinExistence type="predicted"/>
<feature type="domain" description="PAC" evidence="4">
    <location>
        <begin position="210"/>
        <end position="262"/>
    </location>
</feature>
<dbReference type="InterPro" id="IPR029787">
    <property type="entry name" value="Nucleotide_cyclase"/>
</dbReference>
<dbReference type="Gene3D" id="3.30.450.20">
    <property type="entry name" value="PAS domain"/>
    <property type="match status" value="1"/>
</dbReference>
<dbReference type="PANTHER" id="PTHR44757:SF2">
    <property type="entry name" value="BIOFILM ARCHITECTURE MAINTENANCE PROTEIN MBAA"/>
    <property type="match status" value="1"/>
</dbReference>
<dbReference type="Gene3D" id="2.10.70.100">
    <property type="match status" value="1"/>
</dbReference>
<dbReference type="SUPFAM" id="SSF141868">
    <property type="entry name" value="EAL domain-like"/>
    <property type="match status" value="1"/>
</dbReference>
<evidence type="ECO:0000259" key="6">
    <source>
        <dbReference type="PROSITE" id="PS50887"/>
    </source>
</evidence>
<dbReference type="Gene3D" id="3.30.70.270">
    <property type="match status" value="1"/>
</dbReference>
<evidence type="ECO:0000259" key="2">
    <source>
        <dbReference type="PROSITE" id="PS50110"/>
    </source>
</evidence>
<dbReference type="InterPro" id="IPR052155">
    <property type="entry name" value="Biofilm_reg_signaling"/>
</dbReference>
<dbReference type="CDD" id="cd01948">
    <property type="entry name" value="EAL"/>
    <property type="match status" value="1"/>
</dbReference>
<feature type="modified residue" description="4-aspartylphosphate" evidence="1">
    <location>
        <position position="56"/>
    </location>
</feature>
<dbReference type="PROSITE" id="PS50883">
    <property type="entry name" value="EAL"/>
    <property type="match status" value="1"/>
</dbReference>
<dbReference type="InterPro" id="IPR011006">
    <property type="entry name" value="CheY-like_superfamily"/>
</dbReference>
<dbReference type="InterPro" id="IPR035965">
    <property type="entry name" value="PAS-like_dom_sf"/>
</dbReference>
<evidence type="ECO:0000259" key="4">
    <source>
        <dbReference type="PROSITE" id="PS50113"/>
    </source>
</evidence>
<dbReference type="InterPro" id="IPR013655">
    <property type="entry name" value="PAS_fold_3"/>
</dbReference>
<dbReference type="Pfam" id="PF00563">
    <property type="entry name" value="EAL"/>
    <property type="match status" value="1"/>
</dbReference>
<dbReference type="SMART" id="SM00267">
    <property type="entry name" value="GGDEF"/>
    <property type="match status" value="1"/>
</dbReference>
<feature type="domain" description="EAL" evidence="5">
    <location>
        <begin position="448"/>
        <end position="702"/>
    </location>
</feature>
<dbReference type="PROSITE" id="PS50887">
    <property type="entry name" value="GGDEF"/>
    <property type="match status" value="1"/>
</dbReference>
<dbReference type="eggNOG" id="COG3706">
    <property type="taxonomic scope" value="Bacteria"/>
</dbReference>
<dbReference type="Gene3D" id="3.40.50.2300">
    <property type="match status" value="1"/>
</dbReference>
<dbReference type="SMART" id="SM00448">
    <property type="entry name" value="REC"/>
    <property type="match status" value="1"/>
</dbReference>
<dbReference type="InterPro" id="IPR000014">
    <property type="entry name" value="PAS"/>
</dbReference>
<dbReference type="PROSITE" id="PS50113">
    <property type="entry name" value="PAC"/>
    <property type="match status" value="1"/>
</dbReference>
<evidence type="ECO:0000259" key="5">
    <source>
        <dbReference type="PROSITE" id="PS50883"/>
    </source>
</evidence>
<dbReference type="eggNOG" id="COG5001">
    <property type="taxonomic scope" value="Bacteria"/>
</dbReference>
<dbReference type="InterPro" id="IPR043128">
    <property type="entry name" value="Rev_trsase/Diguanyl_cyclase"/>
</dbReference>
<dbReference type="InterPro" id="IPR000700">
    <property type="entry name" value="PAS-assoc_C"/>
</dbReference>
<feature type="domain" description="Response regulatory" evidence="2">
    <location>
        <begin position="7"/>
        <end position="123"/>
    </location>
</feature>
<feature type="domain" description="GGDEF" evidence="6">
    <location>
        <begin position="294"/>
        <end position="439"/>
    </location>
</feature>
<evidence type="ECO:0000313" key="7">
    <source>
        <dbReference type="EMBL" id="CBK42232.1"/>
    </source>
</evidence>
<feature type="domain" description="PAS" evidence="3">
    <location>
        <begin position="163"/>
        <end position="207"/>
    </location>
</feature>
<dbReference type="GO" id="GO:0000160">
    <property type="term" value="P:phosphorelay signal transduction system"/>
    <property type="evidence" value="ECO:0007669"/>
    <property type="project" value="InterPro"/>
</dbReference>
<dbReference type="InterPro" id="IPR035919">
    <property type="entry name" value="EAL_sf"/>
</dbReference>
<keyword evidence="8" id="KW-1185">Reference proteome</keyword>
<dbReference type="EMBL" id="FP929003">
    <property type="protein sequence ID" value="CBK42232.1"/>
    <property type="molecule type" value="Genomic_DNA"/>
</dbReference>
<dbReference type="Pfam" id="PF00990">
    <property type="entry name" value="GGDEF"/>
    <property type="match status" value="1"/>
</dbReference>
<dbReference type="Pfam" id="PF08447">
    <property type="entry name" value="PAS_3"/>
    <property type="match status" value="1"/>
</dbReference>
<dbReference type="InterPro" id="IPR000160">
    <property type="entry name" value="GGDEF_dom"/>
</dbReference>
<dbReference type="CDD" id="cd00130">
    <property type="entry name" value="PAS"/>
    <property type="match status" value="1"/>
</dbReference>
<dbReference type="SUPFAM" id="SSF52172">
    <property type="entry name" value="CheY-like"/>
    <property type="match status" value="1"/>
</dbReference>
<dbReference type="SUPFAM" id="SSF55073">
    <property type="entry name" value="Nucleotide cyclase"/>
    <property type="match status" value="1"/>
</dbReference>
<dbReference type="FunFam" id="3.20.20.450:FF:000001">
    <property type="entry name" value="Cyclic di-GMP phosphodiesterase yahA"/>
    <property type="match status" value="1"/>
</dbReference>
<gene>
    <name evidence="7" type="ORF">NIDE2522</name>
</gene>
<dbReference type="CDD" id="cd01949">
    <property type="entry name" value="GGDEF"/>
    <property type="match status" value="1"/>
</dbReference>
<dbReference type="HOGENOM" id="CLU_000445_70_50_0"/>
<evidence type="ECO:0000313" key="8">
    <source>
        <dbReference type="Proteomes" id="UP000001660"/>
    </source>
</evidence>
<dbReference type="SUPFAM" id="SSF55785">
    <property type="entry name" value="PYP-like sensor domain (PAS domain)"/>
    <property type="match status" value="1"/>
</dbReference>
<dbReference type="PROSITE" id="PS50112">
    <property type="entry name" value="PAS"/>
    <property type="match status" value="1"/>
</dbReference>